<dbReference type="InterPro" id="IPR006741">
    <property type="entry name" value="AgrB"/>
</dbReference>
<evidence type="ECO:0000256" key="6">
    <source>
        <dbReference type="ARBA" id="ARBA00022989"/>
    </source>
</evidence>
<dbReference type="AlphaFoldDB" id="A0A6B8RHZ0"/>
<evidence type="ECO:0000256" key="3">
    <source>
        <dbReference type="ARBA" id="ARBA00022670"/>
    </source>
</evidence>
<keyword evidence="10" id="KW-1185">Reference proteome</keyword>
<evidence type="ECO:0000256" key="2">
    <source>
        <dbReference type="ARBA" id="ARBA00022654"/>
    </source>
</evidence>
<dbReference type="Pfam" id="PF04647">
    <property type="entry name" value="AgrB"/>
    <property type="match status" value="1"/>
</dbReference>
<feature type="transmembrane region" description="Helical" evidence="8">
    <location>
        <begin position="104"/>
        <end position="120"/>
    </location>
</feature>
<proteinExistence type="predicted"/>
<name>A0A6B8RHZ0_9BACL</name>
<dbReference type="RefSeq" id="WP_155699981.1">
    <property type="nucleotide sequence ID" value="NZ_CP034235.1"/>
</dbReference>
<dbReference type="GO" id="GO:0009372">
    <property type="term" value="P:quorum sensing"/>
    <property type="evidence" value="ECO:0007669"/>
    <property type="project" value="UniProtKB-KW"/>
</dbReference>
<dbReference type="OrthoDB" id="2666767at2"/>
<dbReference type="EMBL" id="CP034235">
    <property type="protein sequence ID" value="QGQ94968.1"/>
    <property type="molecule type" value="Genomic_DNA"/>
</dbReference>
<keyword evidence="5" id="KW-0378">Hydrolase</keyword>
<feature type="transmembrane region" description="Helical" evidence="8">
    <location>
        <begin position="82"/>
        <end position="98"/>
    </location>
</feature>
<accession>A0A6B8RHZ0</accession>
<organism evidence="9 10">
    <name type="scientific">Paenibacillus psychroresistens</name>
    <dbReference type="NCBI Taxonomy" id="1778678"/>
    <lineage>
        <taxon>Bacteria</taxon>
        <taxon>Bacillati</taxon>
        <taxon>Bacillota</taxon>
        <taxon>Bacilli</taxon>
        <taxon>Bacillales</taxon>
        <taxon>Paenibacillaceae</taxon>
        <taxon>Paenibacillus</taxon>
    </lineage>
</organism>
<keyword evidence="4 8" id="KW-0812">Transmembrane</keyword>
<gene>
    <name evidence="9" type="ORF">EHS13_08775</name>
</gene>
<dbReference type="GO" id="GO:0006508">
    <property type="term" value="P:proteolysis"/>
    <property type="evidence" value="ECO:0007669"/>
    <property type="project" value="UniProtKB-KW"/>
</dbReference>
<evidence type="ECO:0000313" key="10">
    <source>
        <dbReference type="Proteomes" id="UP000426246"/>
    </source>
</evidence>
<feature type="transmembrane region" description="Helical" evidence="8">
    <location>
        <begin position="29"/>
        <end position="51"/>
    </location>
</feature>
<dbReference type="KEGG" id="ppsc:EHS13_08775"/>
<dbReference type="GO" id="GO:0016020">
    <property type="term" value="C:membrane"/>
    <property type="evidence" value="ECO:0007669"/>
    <property type="project" value="InterPro"/>
</dbReference>
<keyword evidence="2" id="KW-0673">Quorum sensing</keyword>
<keyword evidence="1" id="KW-1003">Cell membrane</keyword>
<keyword evidence="3" id="KW-0645">Protease</keyword>
<evidence type="ECO:0000256" key="1">
    <source>
        <dbReference type="ARBA" id="ARBA00022475"/>
    </source>
</evidence>
<dbReference type="SMART" id="SM00793">
    <property type="entry name" value="AgrB"/>
    <property type="match status" value="1"/>
</dbReference>
<evidence type="ECO:0000256" key="5">
    <source>
        <dbReference type="ARBA" id="ARBA00022801"/>
    </source>
</evidence>
<evidence type="ECO:0000256" key="4">
    <source>
        <dbReference type="ARBA" id="ARBA00022692"/>
    </source>
</evidence>
<dbReference type="GO" id="GO:0008233">
    <property type="term" value="F:peptidase activity"/>
    <property type="evidence" value="ECO:0007669"/>
    <property type="project" value="UniProtKB-KW"/>
</dbReference>
<sequence>MIENISLRLATIIKNANEENTASIDVMKYGLLILINGIIISVLSILLGFLFGKPTETLITMISFVMLRMVSGGYHFKTANQCIIISIILMITLPFIPINDKIEGVLIIVSFVIVLIKAPSSIEKQSRIPKQYYPLLKLIAALLIVTCYFIGSDTITKAFFIQSLLLIKIKGGD</sequence>
<evidence type="ECO:0000313" key="9">
    <source>
        <dbReference type="EMBL" id="QGQ94968.1"/>
    </source>
</evidence>
<protein>
    <recommendedName>
        <fullName evidence="11">Accessory regulator AgrB</fullName>
    </recommendedName>
</protein>
<dbReference type="Proteomes" id="UP000426246">
    <property type="component" value="Chromosome"/>
</dbReference>
<evidence type="ECO:0000256" key="7">
    <source>
        <dbReference type="ARBA" id="ARBA00023136"/>
    </source>
</evidence>
<reference evidence="10" key="1">
    <citation type="submission" date="2018-11" db="EMBL/GenBank/DDBJ databases">
        <title>Complete genome sequence of Paenibacillus sp. ML311-T8.</title>
        <authorList>
            <person name="Nam Y.-D."/>
            <person name="Kang J."/>
            <person name="Chung W.-H."/>
            <person name="Park Y.S."/>
        </authorList>
    </citation>
    <scope>NUCLEOTIDE SEQUENCE [LARGE SCALE GENOMIC DNA]</scope>
    <source>
        <strain evidence="10">ML311-T8</strain>
    </source>
</reference>
<keyword evidence="7 8" id="KW-0472">Membrane</keyword>
<keyword evidence="6 8" id="KW-1133">Transmembrane helix</keyword>
<evidence type="ECO:0008006" key="11">
    <source>
        <dbReference type="Google" id="ProtNLM"/>
    </source>
</evidence>
<feature type="transmembrane region" description="Helical" evidence="8">
    <location>
        <begin position="132"/>
        <end position="151"/>
    </location>
</feature>
<evidence type="ECO:0000256" key="8">
    <source>
        <dbReference type="SAM" id="Phobius"/>
    </source>
</evidence>